<feature type="region of interest" description="Disordered" evidence="1">
    <location>
        <begin position="22"/>
        <end position="45"/>
    </location>
</feature>
<organism evidence="2 3">
    <name type="scientific">Allacma fusca</name>
    <dbReference type="NCBI Taxonomy" id="39272"/>
    <lineage>
        <taxon>Eukaryota</taxon>
        <taxon>Metazoa</taxon>
        <taxon>Ecdysozoa</taxon>
        <taxon>Arthropoda</taxon>
        <taxon>Hexapoda</taxon>
        <taxon>Collembola</taxon>
        <taxon>Symphypleona</taxon>
        <taxon>Sminthuridae</taxon>
        <taxon>Allacma</taxon>
    </lineage>
</organism>
<accession>A0A8J2PGX3</accession>
<evidence type="ECO:0000313" key="2">
    <source>
        <dbReference type="EMBL" id="CAG7829513.1"/>
    </source>
</evidence>
<evidence type="ECO:0000313" key="3">
    <source>
        <dbReference type="Proteomes" id="UP000708208"/>
    </source>
</evidence>
<dbReference type="EMBL" id="CAJVCH010551785">
    <property type="protein sequence ID" value="CAG7829513.1"/>
    <property type="molecule type" value="Genomic_DNA"/>
</dbReference>
<reference evidence="2" key="1">
    <citation type="submission" date="2021-06" db="EMBL/GenBank/DDBJ databases">
        <authorList>
            <person name="Hodson N. C."/>
            <person name="Mongue J. A."/>
            <person name="Jaron S. K."/>
        </authorList>
    </citation>
    <scope>NUCLEOTIDE SEQUENCE</scope>
</reference>
<keyword evidence="3" id="KW-1185">Reference proteome</keyword>
<dbReference type="Proteomes" id="UP000708208">
    <property type="component" value="Unassembled WGS sequence"/>
</dbReference>
<comment type="caution">
    <text evidence="2">The sequence shown here is derived from an EMBL/GenBank/DDBJ whole genome shotgun (WGS) entry which is preliminary data.</text>
</comment>
<sequence length="77" mass="9036">DRNRDGTRIKYQSVAYTHKTRRDRNRRLLVNGQLQGFPTRDSSHISYKSNEPIKIKIYPPGSKTLEGQCNAYENQLR</sequence>
<proteinExistence type="predicted"/>
<dbReference type="AlphaFoldDB" id="A0A8J2PGX3"/>
<protein>
    <submittedName>
        <fullName evidence="2">Uncharacterized protein</fullName>
    </submittedName>
</protein>
<evidence type="ECO:0000256" key="1">
    <source>
        <dbReference type="SAM" id="MobiDB-lite"/>
    </source>
</evidence>
<feature type="non-terminal residue" evidence="2">
    <location>
        <position position="77"/>
    </location>
</feature>
<gene>
    <name evidence="2" type="ORF">AFUS01_LOCUS39374</name>
</gene>
<name>A0A8J2PGX3_9HEXA</name>